<accession>A0A9D3PVE8</accession>
<evidence type="ECO:0000313" key="2">
    <source>
        <dbReference type="EMBL" id="KAG7466398.1"/>
    </source>
</evidence>
<evidence type="ECO:0000313" key="3">
    <source>
        <dbReference type="Proteomes" id="UP001046870"/>
    </source>
</evidence>
<keyword evidence="3" id="KW-1185">Reference proteome</keyword>
<organism evidence="2 3">
    <name type="scientific">Megalops atlanticus</name>
    <name type="common">Tarpon</name>
    <name type="synonym">Clupea gigantea</name>
    <dbReference type="NCBI Taxonomy" id="7932"/>
    <lineage>
        <taxon>Eukaryota</taxon>
        <taxon>Metazoa</taxon>
        <taxon>Chordata</taxon>
        <taxon>Craniata</taxon>
        <taxon>Vertebrata</taxon>
        <taxon>Euteleostomi</taxon>
        <taxon>Actinopterygii</taxon>
        <taxon>Neopterygii</taxon>
        <taxon>Teleostei</taxon>
        <taxon>Elopiformes</taxon>
        <taxon>Megalopidae</taxon>
        <taxon>Megalops</taxon>
    </lineage>
</organism>
<evidence type="ECO:0000256" key="1">
    <source>
        <dbReference type="SAM" id="MobiDB-lite"/>
    </source>
</evidence>
<reference evidence="2" key="1">
    <citation type="submission" date="2021-01" db="EMBL/GenBank/DDBJ databases">
        <authorList>
            <person name="Zahm M."/>
            <person name="Roques C."/>
            <person name="Cabau C."/>
            <person name="Klopp C."/>
            <person name="Donnadieu C."/>
            <person name="Jouanno E."/>
            <person name="Lampietro C."/>
            <person name="Louis A."/>
            <person name="Herpin A."/>
            <person name="Echchiki A."/>
            <person name="Berthelot C."/>
            <person name="Parey E."/>
            <person name="Roest-Crollius H."/>
            <person name="Braasch I."/>
            <person name="Postlethwait J."/>
            <person name="Bobe J."/>
            <person name="Montfort J."/>
            <person name="Bouchez O."/>
            <person name="Begum T."/>
            <person name="Mejri S."/>
            <person name="Adams A."/>
            <person name="Chen W.-J."/>
            <person name="Guiguen Y."/>
        </authorList>
    </citation>
    <scope>NUCLEOTIDE SEQUENCE</scope>
    <source>
        <strain evidence="2">YG-15Mar2019-1</strain>
        <tissue evidence="2">Brain</tissue>
    </source>
</reference>
<dbReference type="EMBL" id="JAFDVH010000013">
    <property type="protein sequence ID" value="KAG7466398.1"/>
    <property type="molecule type" value="Genomic_DNA"/>
</dbReference>
<gene>
    <name evidence="2" type="ORF">MATL_G00164330</name>
</gene>
<dbReference type="Proteomes" id="UP001046870">
    <property type="component" value="Chromosome 13"/>
</dbReference>
<sequence>MSGEEVSRATNEVTSAQPCGLGLTEAAPAPRPHAPKQLHPRLSLLCVFVCRDTKTPGRRHLKATYVKPTAIT</sequence>
<name>A0A9D3PVE8_MEGAT</name>
<feature type="compositionally biased region" description="Polar residues" evidence="1">
    <location>
        <begin position="8"/>
        <end position="17"/>
    </location>
</feature>
<comment type="caution">
    <text evidence="2">The sequence shown here is derived from an EMBL/GenBank/DDBJ whole genome shotgun (WGS) entry which is preliminary data.</text>
</comment>
<protein>
    <submittedName>
        <fullName evidence="2">Uncharacterized protein</fullName>
    </submittedName>
</protein>
<proteinExistence type="predicted"/>
<feature type="region of interest" description="Disordered" evidence="1">
    <location>
        <begin position="1"/>
        <end position="36"/>
    </location>
</feature>
<dbReference type="AlphaFoldDB" id="A0A9D3PVE8"/>